<dbReference type="EMBL" id="LGRX02018122">
    <property type="protein sequence ID" value="KAK3260147.1"/>
    <property type="molecule type" value="Genomic_DNA"/>
</dbReference>
<keyword evidence="2" id="KW-1185">Reference proteome</keyword>
<evidence type="ECO:0000313" key="1">
    <source>
        <dbReference type="EMBL" id="KAK3260147.1"/>
    </source>
</evidence>
<name>A0AAE0KTG7_9CHLO</name>
<comment type="caution">
    <text evidence="1">The sequence shown here is derived from an EMBL/GenBank/DDBJ whole genome shotgun (WGS) entry which is preliminary data.</text>
</comment>
<dbReference type="Proteomes" id="UP001190700">
    <property type="component" value="Unassembled WGS sequence"/>
</dbReference>
<proteinExistence type="predicted"/>
<protein>
    <submittedName>
        <fullName evidence="1">Uncharacterized protein</fullName>
    </submittedName>
</protein>
<gene>
    <name evidence="1" type="ORF">CYMTET_30884</name>
</gene>
<evidence type="ECO:0000313" key="2">
    <source>
        <dbReference type="Proteomes" id="UP001190700"/>
    </source>
</evidence>
<organism evidence="1 2">
    <name type="scientific">Cymbomonas tetramitiformis</name>
    <dbReference type="NCBI Taxonomy" id="36881"/>
    <lineage>
        <taxon>Eukaryota</taxon>
        <taxon>Viridiplantae</taxon>
        <taxon>Chlorophyta</taxon>
        <taxon>Pyramimonadophyceae</taxon>
        <taxon>Pyramimonadales</taxon>
        <taxon>Pyramimonadaceae</taxon>
        <taxon>Cymbomonas</taxon>
    </lineage>
</organism>
<dbReference type="AlphaFoldDB" id="A0AAE0KTG7"/>
<accession>A0AAE0KTG7</accession>
<sequence length="152" mass="17266">MPVDTGFVCDADAGMRACEDRSHYRTSVTDAEYDNLRRKCENLIRTVTAPDYHCRPLVAEVSDESYVTISGDVVERPEKRFMNRFLREWSGVPDLRRYESNKVLPVVDTWNDVGAHGGSKYDTEFLWSARTSGWQQNEGNITKKSLGTVPLG</sequence>
<reference evidence="1 2" key="1">
    <citation type="journal article" date="2015" name="Genome Biol. Evol.">
        <title>Comparative Genomics of a Bacterivorous Green Alga Reveals Evolutionary Causalities and Consequences of Phago-Mixotrophic Mode of Nutrition.</title>
        <authorList>
            <person name="Burns J.A."/>
            <person name="Paasch A."/>
            <person name="Narechania A."/>
            <person name="Kim E."/>
        </authorList>
    </citation>
    <scope>NUCLEOTIDE SEQUENCE [LARGE SCALE GENOMIC DNA]</scope>
    <source>
        <strain evidence="1 2">PLY_AMNH</strain>
    </source>
</reference>